<reference evidence="2" key="2">
    <citation type="submission" date="2002-09" db="EMBL/GenBank/DDBJ databases">
        <title>Oryza sativa nipponbare(GA3) genomic DNA, chromosome 9, BAC clone:OSJNBb0095I04.</title>
        <authorList>
            <person name="Sasaki T."/>
            <person name="Matsumoto T."/>
            <person name="Katayose Y."/>
        </authorList>
    </citation>
    <scope>NUCLEOTIDE SEQUENCE</scope>
</reference>
<feature type="region of interest" description="Disordered" evidence="1">
    <location>
        <begin position="1"/>
        <end position="35"/>
    </location>
</feature>
<gene>
    <name evidence="3" type="ORF">OSJNBa0017I18.3</name>
    <name evidence="2" type="ORF">OSJNBb0095I04.9</name>
</gene>
<protein>
    <submittedName>
        <fullName evidence="3">Uncharacterized protein</fullName>
    </submittedName>
</protein>
<accession>Q6EQ78</accession>
<dbReference type="Proteomes" id="UP000000763">
    <property type="component" value="Chromosome 9"/>
</dbReference>
<evidence type="ECO:0000256" key="1">
    <source>
        <dbReference type="SAM" id="MobiDB-lite"/>
    </source>
</evidence>
<proteinExistence type="predicted"/>
<dbReference type="AlphaFoldDB" id="Q6EQ78"/>
<feature type="compositionally biased region" description="Gly residues" evidence="1">
    <location>
        <begin position="12"/>
        <end position="31"/>
    </location>
</feature>
<reference evidence="4" key="4">
    <citation type="journal article" date="2008" name="Nucleic Acids Res.">
        <title>The rice annotation project database (RAP-DB): 2008 update.</title>
        <authorList>
            <consortium name="The rice annotation project (RAP)"/>
        </authorList>
    </citation>
    <scope>GENOME REANNOTATION</scope>
    <source>
        <strain evidence="4">cv. Nipponbare</strain>
    </source>
</reference>
<feature type="compositionally biased region" description="Basic and acidic residues" evidence="1">
    <location>
        <begin position="1"/>
        <end position="11"/>
    </location>
</feature>
<dbReference type="EMBL" id="AP005701">
    <property type="protein sequence ID" value="BAD29124.1"/>
    <property type="molecule type" value="Genomic_DNA"/>
</dbReference>
<evidence type="ECO:0000313" key="2">
    <source>
        <dbReference type="EMBL" id="BAD29124.1"/>
    </source>
</evidence>
<reference evidence="4" key="3">
    <citation type="journal article" date="2005" name="Nature">
        <title>The map-based sequence of the rice genome.</title>
        <authorList>
            <consortium name="International rice genome sequencing project (IRGSP)"/>
            <person name="Matsumoto T."/>
            <person name="Wu J."/>
            <person name="Kanamori H."/>
            <person name="Katayose Y."/>
            <person name="Fujisawa M."/>
            <person name="Namiki N."/>
            <person name="Mizuno H."/>
            <person name="Yamamoto K."/>
            <person name="Antonio B.A."/>
            <person name="Baba T."/>
            <person name="Sakata K."/>
            <person name="Nagamura Y."/>
            <person name="Aoki H."/>
            <person name="Arikawa K."/>
            <person name="Arita K."/>
            <person name="Bito T."/>
            <person name="Chiden Y."/>
            <person name="Fujitsuka N."/>
            <person name="Fukunaka R."/>
            <person name="Hamada M."/>
            <person name="Harada C."/>
            <person name="Hayashi A."/>
            <person name="Hijishita S."/>
            <person name="Honda M."/>
            <person name="Hosokawa S."/>
            <person name="Ichikawa Y."/>
            <person name="Idonuma A."/>
            <person name="Iijima M."/>
            <person name="Ikeda M."/>
            <person name="Ikeno M."/>
            <person name="Ito K."/>
            <person name="Ito S."/>
            <person name="Ito T."/>
            <person name="Ito Y."/>
            <person name="Ito Y."/>
            <person name="Iwabuchi A."/>
            <person name="Kamiya K."/>
            <person name="Karasawa W."/>
            <person name="Kurita K."/>
            <person name="Katagiri S."/>
            <person name="Kikuta A."/>
            <person name="Kobayashi H."/>
            <person name="Kobayashi N."/>
            <person name="Machita K."/>
            <person name="Maehara T."/>
            <person name="Masukawa M."/>
            <person name="Mizubayashi T."/>
            <person name="Mukai Y."/>
            <person name="Nagasaki H."/>
            <person name="Nagata Y."/>
            <person name="Naito S."/>
            <person name="Nakashima M."/>
            <person name="Nakama Y."/>
            <person name="Nakamichi Y."/>
            <person name="Nakamura M."/>
            <person name="Meguro A."/>
            <person name="Negishi M."/>
            <person name="Ohta I."/>
            <person name="Ohta T."/>
            <person name="Okamoto M."/>
            <person name="Ono N."/>
            <person name="Saji S."/>
            <person name="Sakaguchi M."/>
            <person name="Sakai K."/>
            <person name="Shibata M."/>
            <person name="Shimokawa T."/>
            <person name="Song J."/>
            <person name="Takazaki Y."/>
            <person name="Terasawa K."/>
            <person name="Tsugane M."/>
            <person name="Tsuji K."/>
            <person name="Ueda S."/>
            <person name="Waki K."/>
            <person name="Yamagata H."/>
            <person name="Yamamoto M."/>
            <person name="Yamamoto S."/>
            <person name="Yamane H."/>
            <person name="Yoshiki S."/>
            <person name="Yoshihara R."/>
            <person name="Yukawa K."/>
            <person name="Zhong H."/>
            <person name="Yano M."/>
            <person name="Yuan Q."/>
            <person name="Ouyang S."/>
            <person name="Liu J."/>
            <person name="Jones K.M."/>
            <person name="Gansberger K."/>
            <person name="Moffat K."/>
            <person name="Hill J."/>
            <person name="Bera J."/>
            <person name="Fadrosh D."/>
            <person name="Jin S."/>
            <person name="Johri S."/>
            <person name="Kim M."/>
            <person name="Overton L."/>
            <person name="Reardon M."/>
            <person name="Tsitrin T."/>
            <person name="Vuong H."/>
            <person name="Weaver B."/>
            <person name="Ciecko A."/>
            <person name="Tallon L."/>
            <person name="Jackson J."/>
            <person name="Pai G."/>
            <person name="Aken S.V."/>
            <person name="Utterback T."/>
            <person name="Reidmuller S."/>
            <person name="Feldblyum T."/>
            <person name="Hsiao J."/>
            <person name="Zismann V."/>
            <person name="Iobst S."/>
            <person name="de Vazeille A.R."/>
            <person name="Buell C.R."/>
            <person name="Ying K."/>
            <person name="Li Y."/>
            <person name="Lu T."/>
            <person name="Huang Y."/>
            <person name="Zhao Q."/>
            <person name="Feng Q."/>
            <person name="Zhang L."/>
            <person name="Zhu J."/>
            <person name="Weng Q."/>
            <person name="Mu J."/>
            <person name="Lu Y."/>
            <person name="Fan D."/>
            <person name="Liu Y."/>
            <person name="Guan J."/>
            <person name="Zhang Y."/>
            <person name="Yu S."/>
            <person name="Liu X."/>
            <person name="Zhang Y."/>
            <person name="Hong G."/>
            <person name="Han B."/>
            <person name="Choisne N."/>
            <person name="Demange N."/>
            <person name="Orjeda G."/>
            <person name="Samain S."/>
            <person name="Cattolico L."/>
            <person name="Pelletier E."/>
            <person name="Couloux A."/>
            <person name="Segurens B."/>
            <person name="Wincker P."/>
            <person name="D'Hont A."/>
            <person name="Scarpelli C."/>
            <person name="Weissenbach J."/>
            <person name="Salanoubat M."/>
            <person name="Quetier F."/>
            <person name="Yu Y."/>
            <person name="Kim H.R."/>
            <person name="Rambo T."/>
            <person name="Currie J."/>
            <person name="Collura K."/>
            <person name="Luo M."/>
            <person name="Yang T."/>
            <person name="Ammiraju J.S.S."/>
            <person name="Engler F."/>
            <person name="Soderlund C."/>
            <person name="Wing R.A."/>
            <person name="Palmer L.E."/>
            <person name="de la Bastide M."/>
            <person name="Spiegel L."/>
            <person name="Nascimento L."/>
            <person name="Zutavern T."/>
            <person name="O'Shaughnessy A."/>
            <person name="Dike S."/>
            <person name="Dedhia N."/>
            <person name="Preston R."/>
            <person name="Balija V."/>
            <person name="McCombie W.R."/>
            <person name="Chow T."/>
            <person name="Chen H."/>
            <person name="Chung M."/>
            <person name="Chen C."/>
            <person name="Shaw J."/>
            <person name="Wu H."/>
            <person name="Hsiao K."/>
            <person name="Chao Y."/>
            <person name="Chu M."/>
            <person name="Cheng C."/>
            <person name="Hour A."/>
            <person name="Lee P."/>
            <person name="Lin S."/>
            <person name="Lin Y."/>
            <person name="Liou J."/>
            <person name="Liu S."/>
            <person name="Hsing Y."/>
            <person name="Raghuvanshi S."/>
            <person name="Mohanty A."/>
            <person name="Bharti A.K."/>
            <person name="Gaur A."/>
            <person name="Gupta V."/>
            <person name="Kumar D."/>
            <person name="Ravi V."/>
            <person name="Vij S."/>
            <person name="Kapur A."/>
            <person name="Khurana P."/>
            <person name="Khurana P."/>
            <person name="Khurana J.P."/>
            <person name="Tyagi A.K."/>
            <person name="Gaikwad K."/>
            <person name="Singh A."/>
            <person name="Dalal V."/>
            <person name="Srivastava S."/>
            <person name="Dixit A."/>
            <person name="Pal A.K."/>
            <person name="Ghazi I.A."/>
            <person name="Yadav M."/>
            <person name="Pandit A."/>
            <person name="Bhargava A."/>
            <person name="Sureshbabu K."/>
            <person name="Batra K."/>
            <person name="Sharma T.R."/>
            <person name="Mohapatra T."/>
            <person name="Singh N.K."/>
            <person name="Messing J."/>
            <person name="Nelson A.B."/>
            <person name="Fuks G."/>
            <person name="Kavchok S."/>
            <person name="Keizer G."/>
            <person name="Linton E."/>
            <person name="Llaca V."/>
            <person name="Song R."/>
            <person name="Tanyolac B."/>
            <person name="Young S."/>
            <person name="Ho-Il K."/>
            <person name="Hahn J.H."/>
            <person name="Sangsakoo G."/>
            <person name="Vanavichit A."/>
            <person name="de Mattos Luiz.A.T."/>
            <person name="Zimmer P.D."/>
            <person name="Malone G."/>
            <person name="Dellagostin O."/>
            <person name="de Oliveira A.C."/>
            <person name="Bevan M."/>
            <person name="Bancroft I."/>
            <person name="Minx P."/>
            <person name="Cordum H."/>
            <person name="Wilson R."/>
            <person name="Cheng Z."/>
            <person name="Jin W."/>
            <person name="Jiang J."/>
            <person name="Leong S.A."/>
            <person name="Iwama H."/>
            <person name="Gojobori T."/>
            <person name="Itoh T."/>
            <person name="Niimura Y."/>
            <person name="Fujii Y."/>
            <person name="Habara T."/>
            <person name="Sakai H."/>
            <person name="Sato Y."/>
            <person name="Wilson G."/>
            <person name="Kumar K."/>
            <person name="McCouch S."/>
            <person name="Juretic N."/>
            <person name="Hoen D."/>
            <person name="Wright S."/>
            <person name="Bruskiewich R."/>
            <person name="Bureau T."/>
            <person name="Miyao A."/>
            <person name="Hirochika H."/>
            <person name="Nishikawa T."/>
            <person name="Kadowaki K."/>
            <person name="Sugiura M."/>
            <person name="Burr B."/>
            <person name="Sasaki T."/>
        </authorList>
    </citation>
    <scope>NUCLEOTIDE SEQUENCE [LARGE SCALE GENOMIC DNA]</scope>
    <source>
        <strain evidence="4">cv. Nipponbare</strain>
    </source>
</reference>
<dbReference type="EMBL" id="AP005724">
    <property type="protein sequence ID" value="BAD29192.1"/>
    <property type="molecule type" value="Genomic_DNA"/>
</dbReference>
<name>Q6EQ78_ORYSJ</name>
<evidence type="ECO:0000313" key="3">
    <source>
        <dbReference type="EMBL" id="BAD29192.1"/>
    </source>
</evidence>
<evidence type="ECO:0000313" key="4">
    <source>
        <dbReference type="Proteomes" id="UP000000763"/>
    </source>
</evidence>
<reference evidence="3" key="1">
    <citation type="submission" date="2002-09" db="EMBL/GenBank/DDBJ databases">
        <title>Oryza sativa nipponbare(GA3) genomic DNA, chromosome 9, BAC clone:OSJNBa0017I18.</title>
        <authorList>
            <person name="Sasaki T."/>
            <person name="Matsumoto T."/>
            <person name="Katayose Y."/>
        </authorList>
    </citation>
    <scope>NUCLEOTIDE SEQUENCE</scope>
</reference>
<sequence>MERGEEGRAVDGEGGGGVWAANEEGGGGGGATELCKRDNWRGEREMCERKSQEEERIRHTHLLIKNILLQLRQHL</sequence>
<organism evidence="3 4">
    <name type="scientific">Oryza sativa subsp. japonica</name>
    <name type="common">Rice</name>
    <dbReference type="NCBI Taxonomy" id="39947"/>
    <lineage>
        <taxon>Eukaryota</taxon>
        <taxon>Viridiplantae</taxon>
        <taxon>Streptophyta</taxon>
        <taxon>Embryophyta</taxon>
        <taxon>Tracheophyta</taxon>
        <taxon>Spermatophyta</taxon>
        <taxon>Magnoliopsida</taxon>
        <taxon>Liliopsida</taxon>
        <taxon>Poales</taxon>
        <taxon>Poaceae</taxon>
        <taxon>BOP clade</taxon>
        <taxon>Oryzoideae</taxon>
        <taxon>Oryzeae</taxon>
        <taxon>Oryzinae</taxon>
        <taxon>Oryza</taxon>
        <taxon>Oryza sativa</taxon>
    </lineage>
</organism>